<proteinExistence type="predicted"/>
<dbReference type="Gene3D" id="1.20.1600.10">
    <property type="entry name" value="Outer membrane efflux proteins (OEP)"/>
    <property type="match status" value="1"/>
</dbReference>
<dbReference type="OrthoDB" id="712316at2"/>
<feature type="coiled-coil region" evidence="1">
    <location>
        <begin position="135"/>
        <end position="200"/>
    </location>
</feature>
<dbReference type="GO" id="GO:0015562">
    <property type="term" value="F:efflux transmembrane transporter activity"/>
    <property type="evidence" value="ECO:0007669"/>
    <property type="project" value="InterPro"/>
</dbReference>
<keyword evidence="1" id="KW-0175">Coiled coil</keyword>
<evidence type="ECO:0000313" key="3">
    <source>
        <dbReference type="EMBL" id="SHI76812.1"/>
    </source>
</evidence>
<feature type="chain" id="PRO_5013336776" evidence="2">
    <location>
        <begin position="20"/>
        <end position="392"/>
    </location>
</feature>
<sequence>MNRILINSLLLLLPFGIMAQPDIKQVLSEIEQNNTTLNAFRNLNEAQKVENKTGIYLENPEVEFHYLWGDPAAMGTRQDFVVSQSFDFPTSYGFRKQIANVQNKQADLDFQMKRKNILFQAKTICTELIYLNAMNSELEKRVQHARQISEAYNAKFENGETNIIEKNKAQLNLLNARKALQENETERETLLAELKRLNGGTSVNFNVSEFSEVQLPLDFDNWFAENEKQNTLLQQVSQKVEMREKQIKLTKALNLPKFSTGYMSESVEGEAFKGIALGVSIPLWENKNTLKLARLQQKVAQEVAADARVQSYNRLKTHYEKAKRLQETLADYTEVLESVNSTLLLKKALDAGEISLIEYMMELSLYYDTIDNILSTNNELHQALAGLYYYEL</sequence>
<dbReference type="SUPFAM" id="SSF56954">
    <property type="entry name" value="Outer membrane efflux proteins (OEP)"/>
    <property type="match status" value="1"/>
</dbReference>
<protein>
    <submittedName>
        <fullName evidence="3">Outer membrane protein TolC</fullName>
    </submittedName>
</protein>
<feature type="coiled-coil region" evidence="1">
    <location>
        <begin position="315"/>
        <end position="342"/>
    </location>
</feature>
<dbReference type="STRING" id="1168035.SAMN05444280_105184"/>
<name>A0A1M6DUC5_9BACT</name>
<reference evidence="3 4" key="1">
    <citation type="submission" date="2016-11" db="EMBL/GenBank/DDBJ databases">
        <authorList>
            <person name="Jaros S."/>
            <person name="Januszkiewicz K."/>
            <person name="Wedrychowicz H."/>
        </authorList>
    </citation>
    <scope>NUCLEOTIDE SEQUENCE [LARGE SCALE GENOMIC DNA]</scope>
    <source>
        <strain evidence="3 4">DSM 27063</strain>
    </source>
</reference>
<evidence type="ECO:0000313" key="4">
    <source>
        <dbReference type="Proteomes" id="UP000184050"/>
    </source>
</evidence>
<keyword evidence="4" id="KW-1185">Reference proteome</keyword>
<organism evidence="3 4">
    <name type="scientific">Tangfeifania diversioriginum</name>
    <dbReference type="NCBI Taxonomy" id="1168035"/>
    <lineage>
        <taxon>Bacteria</taxon>
        <taxon>Pseudomonadati</taxon>
        <taxon>Bacteroidota</taxon>
        <taxon>Bacteroidia</taxon>
        <taxon>Marinilabiliales</taxon>
        <taxon>Prolixibacteraceae</taxon>
        <taxon>Tangfeifania</taxon>
    </lineage>
</organism>
<dbReference type="InterPro" id="IPR010131">
    <property type="entry name" value="MdtP/NodT-like"/>
</dbReference>
<dbReference type="RefSeq" id="WP_073166595.1">
    <property type="nucleotide sequence ID" value="NZ_FQZE01000005.1"/>
</dbReference>
<accession>A0A1M6DUC5</accession>
<dbReference type="PANTHER" id="PTHR30203:SF24">
    <property type="entry name" value="BLR4935 PROTEIN"/>
    <property type="match status" value="1"/>
</dbReference>
<dbReference type="AlphaFoldDB" id="A0A1M6DUC5"/>
<gene>
    <name evidence="3" type="ORF">SAMN05444280_105184</name>
</gene>
<keyword evidence="2" id="KW-0732">Signal</keyword>
<dbReference type="EMBL" id="FQZE01000005">
    <property type="protein sequence ID" value="SHI76812.1"/>
    <property type="molecule type" value="Genomic_DNA"/>
</dbReference>
<evidence type="ECO:0000256" key="1">
    <source>
        <dbReference type="SAM" id="Coils"/>
    </source>
</evidence>
<feature type="signal peptide" evidence="2">
    <location>
        <begin position="1"/>
        <end position="19"/>
    </location>
</feature>
<dbReference type="PANTHER" id="PTHR30203">
    <property type="entry name" value="OUTER MEMBRANE CATION EFFLUX PROTEIN"/>
    <property type="match status" value="1"/>
</dbReference>
<evidence type="ECO:0000256" key="2">
    <source>
        <dbReference type="SAM" id="SignalP"/>
    </source>
</evidence>
<dbReference type="Proteomes" id="UP000184050">
    <property type="component" value="Unassembled WGS sequence"/>
</dbReference>